<dbReference type="InterPro" id="IPR018337">
    <property type="entry name" value="Cell_wall/Cho-bd_repeat"/>
</dbReference>
<feature type="repeat" description="Cell wall-binding" evidence="2">
    <location>
        <begin position="204"/>
        <end position="223"/>
    </location>
</feature>
<feature type="chain" id="PRO_5046584960" evidence="3">
    <location>
        <begin position="23"/>
        <end position="477"/>
    </location>
</feature>
<evidence type="ECO:0000256" key="3">
    <source>
        <dbReference type="SAM" id="SignalP"/>
    </source>
</evidence>
<dbReference type="Gene3D" id="3.40.390.10">
    <property type="entry name" value="Collagenase (Catalytic Domain)"/>
    <property type="match status" value="1"/>
</dbReference>
<evidence type="ECO:0000313" key="5">
    <source>
        <dbReference type="Proteomes" id="UP001523566"/>
    </source>
</evidence>
<dbReference type="Gene3D" id="2.10.270.10">
    <property type="entry name" value="Cholin Binding"/>
    <property type="match status" value="3"/>
</dbReference>
<dbReference type="SUPFAM" id="SSF69360">
    <property type="entry name" value="Cell wall binding repeat"/>
    <property type="match status" value="2"/>
</dbReference>
<accession>A0ABT1E848</accession>
<name>A0ABT1E848_9FIRM</name>
<proteinExistence type="predicted"/>
<organism evidence="4 5">
    <name type="scientific">Aequitasia blattaphilus</name>
    <dbReference type="NCBI Taxonomy" id="2949332"/>
    <lineage>
        <taxon>Bacteria</taxon>
        <taxon>Bacillati</taxon>
        <taxon>Bacillota</taxon>
        <taxon>Clostridia</taxon>
        <taxon>Lachnospirales</taxon>
        <taxon>Lachnospiraceae</taxon>
        <taxon>Aequitasia</taxon>
    </lineage>
</organism>
<reference evidence="4 5" key="1">
    <citation type="journal article" date="2022" name="Genome Biol. Evol.">
        <title>Host diet, physiology and behaviors set the stage for Lachnospiraceae cladogenesis.</title>
        <authorList>
            <person name="Vera-Ponce De Leon A."/>
            <person name="Schneider M."/>
            <person name="Jahnes B.C."/>
            <person name="Sadowski V."/>
            <person name="Camuy-Velez L.A."/>
            <person name="Duan J."/>
            <person name="Sabree Z.L."/>
        </authorList>
    </citation>
    <scope>NUCLEOTIDE SEQUENCE [LARGE SCALE GENOMIC DNA]</scope>
    <source>
        <strain evidence="4 5">PAL113</strain>
    </source>
</reference>
<dbReference type="InterPro" id="IPR024079">
    <property type="entry name" value="MetalloPept_cat_dom_sf"/>
</dbReference>
<dbReference type="Pfam" id="PF01473">
    <property type="entry name" value="Choline_bind_1"/>
    <property type="match status" value="3"/>
</dbReference>
<dbReference type="EMBL" id="JAMZFW010000006">
    <property type="protein sequence ID" value="MCP1102001.1"/>
    <property type="molecule type" value="Genomic_DNA"/>
</dbReference>
<protein>
    <submittedName>
        <fullName evidence="4">Uncharacterized protein</fullName>
    </submittedName>
</protein>
<evidence type="ECO:0000256" key="1">
    <source>
        <dbReference type="ARBA" id="ARBA00022737"/>
    </source>
</evidence>
<gene>
    <name evidence="4" type="ORF">NK125_06165</name>
</gene>
<dbReference type="Pfam" id="PF19127">
    <property type="entry name" value="Choline_bind_3"/>
    <property type="match status" value="2"/>
</dbReference>
<keyword evidence="5" id="KW-1185">Reference proteome</keyword>
<sequence length="477" mass="53859">MKKVIAGLLVATLCVSPIQTLANESGKDEVDIVQDEVQINEDAKDDAAVEEEINEKGEGAKKSEIEKNIITKDDCTPVNGIESPYEIVDSNSVTRASTIAGRWILDSNGRWWYRHNDGSYTVNGWEYINGNWFYFDSVGYMVTDWLLNGGYWYYLDLTTGAMVRGWRQIGSNWYFFNASGQMHTGWHDEGGYRYYLKPSTGAMARGWLQVGSNWYFFNASGQMHKGWHDESGHRYYLKPGTGVMAKGWCQVGTRWYFFNVSGQMQKGWHSENGLWYYLNGDGVMLTGWQHLKFSGMHKNEPFWHFFDSSGRWKTDSDALGCGHGLNTFRDFRFASNPSFSFYSTCNSTVTGRIRTGAQSWNNAVGRTIFREGVPRDSNDIAFVPGTLDEYTLAVTYVGRAVGWHGPSSFGKNWYSSKIICDTNKSIPASTMAHEFGHALGLSHRISTKNTIMCQLGNGRTVSSPQAMDVTLFNHLGY</sequence>
<evidence type="ECO:0000313" key="4">
    <source>
        <dbReference type="EMBL" id="MCP1102001.1"/>
    </source>
</evidence>
<feature type="repeat" description="Cell wall-binding" evidence="2">
    <location>
        <begin position="163"/>
        <end position="182"/>
    </location>
</feature>
<feature type="repeat" description="Cell wall-binding" evidence="2">
    <location>
        <begin position="265"/>
        <end position="284"/>
    </location>
</feature>
<evidence type="ECO:0000256" key="2">
    <source>
        <dbReference type="PROSITE-ProRule" id="PRU00591"/>
    </source>
</evidence>
<dbReference type="SUPFAM" id="SSF55486">
    <property type="entry name" value="Metalloproteases ('zincins'), catalytic domain"/>
    <property type="match status" value="1"/>
</dbReference>
<dbReference type="RefSeq" id="WP_262065789.1">
    <property type="nucleotide sequence ID" value="NZ_JAMXOD010000006.1"/>
</dbReference>
<feature type="signal peptide" evidence="3">
    <location>
        <begin position="1"/>
        <end position="22"/>
    </location>
</feature>
<feature type="repeat" description="Cell wall-binding" evidence="2">
    <location>
        <begin position="122"/>
        <end position="141"/>
    </location>
</feature>
<keyword evidence="1" id="KW-0677">Repeat</keyword>
<keyword evidence="3" id="KW-0732">Signal</keyword>
<comment type="caution">
    <text evidence="4">The sequence shown here is derived from an EMBL/GenBank/DDBJ whole genome shotgun (WGS) entry which is preliminary data.</text>
</comment>
<dbReference type="PROSITE" id="PS51170">
    <property type="entry name" value="CW"/>
    <property type="match status" value="4"/>
</dbReference>
<dbReference type="Proteomes" id="UP001523566">
    <property type="component" value="Unassembled WGS sequence"/>
</dbReference>